<accession>A0AA47EFH6</accession>
<evidence type="ECO:0000259" key="1">
    <source>
        <dbReference type="Pfam" id="PF00425"/>
    </source>
</evidence>
<reference evidence="2" key="1">
    <citation type="submission" date="2021-11" db="EMBL/GenBank/DDBJ databases">
        <title>Clostridia strains as spoilage organisms.</title>
        <authorList>
            <person name="Wambui J."/>
            <person name="Stevens M.J.A."/>
            <person name="Stephan R."/>
        </authorList>
    </citation>
    <scope>NUCLEOTIDE SEQUENCE</scope>
    <source>
        <strain evidence="2">CF009</strain>
    </source>
</reference>
<dbReference type="GO" id="GO:0008909">
    <property type="term" value="F:isochorismate synthase activity"/>
    <property type="evidence" value="ECO:0007669"/>
    <property type="project" value="UniProtKB-EC"/>
</dbReference>
<gene>
    <name evidence="2" type="ORF">LL038_16295</name>
</gene>
<protein>
    <submittedName>
        <fullName evidence="2">Isochorismate synthase</fullName>
        <ecNumber evidence="2">5.4.4.2</ecNumber>
    </submittedName>
</protein>
<dbReference type="EMBL" id="CP086239">
    <property type="protein sequence ID" value="WAG59192.1"/>
    <property type="molecule type" value="Genomic_DNA"/>
</dbReference>
<name>A0AA47EFH6_9CLOT</name>
<dbReference type="AlphaFoldDB" id="A0AA47EFH6"/>
<dbReference type="InterPro" id="IPR004561">
    <property type="entry name" value="IsoChor_synthase"/>
</dbReference>
<dbReference type="GO" id="GO:0009697">
    <property type="term" value="P:salicylic acid biosynthetic process"/>
    <property type="evidence" value="ECO:0007669"/>
    <property type="project" value="TreeGrafter"/>
</dbReference>
<dbReference type="PANTHER" id="PTHR42839">
    <property type="entry name" value="ISOCHORISMATE SYNTHASE ENTC"/>
    <property type="match status" value="1"/>
</dbReference>
<dbReference type="RefSeq" id="WP_216123698.1">
    <property type="nucleotide sequence ID" value="NZ_CP086239.1"/>
</dbReference>
<dbReference type="Pfam" id="PF00425">
    <property type="entry name" value="Chorismate_bind"/>
    <property type="match status" value="1"/>
</dbReference>
<evidence type="ECO:0000313" key="3">
    <source>
        <dbReference type="Proteomes" id="UP001164733"/>
    </source>
</evidence>
<organism evidence="2 3">
    <name type="scientific">Clostridium estertheticum</name>
    <dbReference type="NCBI Taxonomy" id="238834"/>
    <lineage>
        <taxon>Bacteria</taxon>
        <taxon>Bacillati</taxon>
        <taxon>Bacillota</taxon>
        <taxon>Clostridia</taxon>
        <taxon>Eubacteriales</taxon>
        <taxon>Clostridiaceae</taxon>
        <taxon>Clostridium</taxon>
    </lineage>
</organism>
<dbReference type="PANTHER" id="PTHR42839:SF1">
    <property type="entry name" value="ISOCHORISMATE SYNTHASE MENF"/>
    <property type="match status" value="1"/>
</dbReference>
<dbReference type="Proteomes" id="UP001164733">
    <property type="component" value="Chromosome"/>
</dbReference>
<dbReference type="NCBIfam" id="TIGR00543">
    <property type="entry name" value="isochor_syn"/>
    <property type="match status" value="1"/>
</dbReference>
<proteinExistence type="predicted"/>
<keyword evidence="2" id="KW-0413">Isomerase</keyword>
<sequence>MKYHEKQIKLDNPLSFWKHFENEERFLFYNPLKKEFILGAKRLKTFSIDENLKDYLYIFSSMTFFDSIKDEKWAEFGNENIAFEYYLVKKDGKQTFYYFNDFVEIENRELEVCEHSYKNGMDDYKAWTQIFSAAKDAISSKEVNKVVISREVKVQCNSLINVESVLQKLLKHNINSFVFGYYKDGKTFVGATPEILVQKEKNMVLSYALAGTILRSNENDELQKEVLLKDTKNRHEHQIVINSIVNVMKRFTDGLIVDETKILTLKNLHHLQTAIHGKDKNSTLLQWVKRLHPTPALGGYPVDKAMELIKKYEKHERGLYAAPIGIIDGNGDGIFVSGIRSALIEKNIAYACVGCGIVDKSNCEVEYIETKDKLKTIIESL</sequence>
<dbReference type="EC" id="5.4.4.2" evidence="2"/>
<dbReference type="InterPro" id="IPR015890">
    <property type="entry name" value="Chorismate_C"/>
</dbReference>
<evidence type="ECO:0000313" key="2">
    <source>
        <dbReference type="EMBL" id="WAG59192.1"/>
    </source>
</evidence>
<feature type="domain" description="Chorismate-utilising enzyme C-terminal" evidence="1">
    <location>
        <begin position="125"/>
        <end position="373"/>
    </location>
</feature>